<evidence type="ECO:0000313" key="11">
    <source>
        <dbReference type="EMBL" id="ADE39731.1"/>
    </source>
</evidence>
<evidence type="ECO:0000259" key="10">
    <source>
        <dbReference type="PROSITE" id="PS51671"/>
    </source>
</evidence>
<dbReference type="eggNOG" id="COG0077">
    <property type="taxonomic scope" value="Bacteria"/>
</dbReference>
<dbReference type="PANTHER" id="PTHR21022:SF19">
    <property type="entry name" value="PREPHENATE DEHYDRATASE-RELATED"/>
    <property type="match status" value="1"/>
</dbReference>
<sequence length="299" mass="32522">MSDSPTQIAGKKVAFQGVPGAYSHMSCRAVMPDVEAVPYPSFEDMLTAVQHGDADWAMVPVENSIAGRVADIHHLLPGSGLFITGEHFQRVNHHLLAPRGATIEDLVEVHSHAQGLAQCRERLHKLGLTPIMHSDTAGAAKDVAARGDKHIGAIASRLAGEIYDLDVLIESAEDAEHNTTRFLIMAREAVTPIRADMASDTAMVTTMVFSLRSVPAALYKALGGFATNGINLTKLESYIRPGFHESAQFYMDVDGHIDDPAMQNAMEELHFYCQKDAVHVLGTYPASRLRGRDMDTPPL</sequence>
<proteinExistence type="predicted"/>
<dbReference type="InterPro" id="IPR002912">
    <property type="entry name" value="ACT_dom"/>
</dbReference>
<dbReference type="EC" id="4.2.1.51" evidence="2"/>
<dbReference type="GO" id="GO:0009094">
    <property type="term" value="P:L-phenylalanine biosynthetic process"/>
    <property type="evidence" value="ECO:0007669"/>
    <property type="project" value="UniProtKB-UniPathway"/>
</dbReference>
<dbReference type="Pfam" id="PF00800">
    <property type="entry name" value="PDT"/>
    <property type="match status" value="1"/>
</dbReference>
<reference evidence="11 12" key="1">
    <citation type="journal article" date="2010" name="J. Bacteriol.">
        <title>Complete genome sequence of "Candidatus Puniceispirillum marinum" IMCC1322, a representative of the SAR116 clade in the Alphaproteobacteria.</title>
        <authorList>
            <person name="Oh H.M."/>
            <person name="Kwon K.K."/>
            <person name="Kang I."/>
            <person name="Kang S.G."/>
            <person name="Lee J.H."/>
            <person name="Kim S.J."/>
            <person name="Cho J.C."/>
        </authorList>
    </citation>
    <scope>NUCLEOTIDE SEQUENCE [LARGE SCALE GENOMIC DNA]</scope>
    <source>
        <strain evidence="11 12">IMCC1322</strain>
    </source>
</reference>
<dbReference type="GO" id="GO:0004664">
    <property type="term" value="F:prephenate dehydratase activity"/>
    <property type="evidence" value="ECO:0007669"/>
    <property type="project" value="UniProtKB-EC"/>
</dbReference>
<evidence type="ECO:0000256" key="1">
    <source>
        <dbReference type="ARBA" id="ARBA00004741"/>
    </source>
</evidence>
<evidence type="ECO:0000259" key="9">
    <source>
        <dbReference type="PROSITE" id="PS51171"/>
    </source>
</evidence>
<feature type="domain" description="ACT" evidence="10">
    <location>
        <begin position="206"/>
        <end position="285"/>
    </location>
</feature>
<dbReference type="InterPro" id="IPR018528">
    <property type="entry name" value="Preph_deHydtase_CS"/>
</dbReference>
<evidence type="ECO:0000256" key="6">
    <source>
        <dbReference type="ARBA" id="ARBA00023239"/>
    </source>
</evidence>
<dbReference type="Proteomes" id="UP000007460">
    <property type="component" value="Chromosome"/>
</dbReference>
<dbReference type="SUPFAM" id="SSF55021">
    <property type="entry name" value="ACT-like"/>
    <property type="match status" value="1"/>
</dbReference>
<dbReference type="HOGENOM" id="CLU_035008_4_2_5"/>
<dbReference type="KEGG" id="apb:SAR116_1488"/>
<evidence type="ECO:0000256" key="7">
    <source>
        <dbReference type="ARBA" id="ARBA00047848"/>
    </source>
</evidence>
<organism evidence="11 12">
    <name type="scientific">Puniceispirillum marinum (strain IMCC1322)</name>
    <dbReference type="NCBI Taxonomy" id="488538"/>
    <lineage>
        <taxon>Bacteria</taxon>
        <taxon>Pseudomonadati</taxon>
        <taxon>Pseudomonadota</taxon>
        <taxon>Alphaproteobacteria</taxon>
        <taxon>Candidatus Puniceispirillales</taxon>
        <taxon>Candidatus Puniceispirillaceae</taxon>
        <taxon>Candidatus Puniceispirillum</taxon>
    </lineage>
</organism>
<dbReference type="NCBIfam" id="NF008866">
    <property type="entry name" value="PRK11899.1"/>
    <property type="match status" value="1"/>
</dbReference>
<dbReference type="RefSeq" id="WP_013046358.1">
    <property type="nucleotide sequence ID" value="NC_014010.1"/>
</dbReference>
<keyword evidence="3" id="KW-0028">Amino-acid biosynthesis</keyword>
<keyword evidence="5" id="KW-0584">Phenylalanine biosynthesis</keyword>
<dbReference type="EMBL" id="CP001751">
    <property type="protein sequence ID" value="ADE39731.1"/>
    <property type="molecule type" value="Genomic_DNA"/>
</dbReference>
<evidence type="ECO:0000256" key="4">
    <source>
        <dbReference type="ARBA" id="ARBA00023141"/>
    </source>
</evidence>
<protein>
    <recommendedName>
        <fullName evidence="2">prephenate dehydratase</fullName>
        <ecNumber evidence="2">4.2.1.51</ecNumber>
    </recommendedName>
</protein>
<dbReference type="Gene3D" id="3.30.70.260">
    <property type="match status" value="1"/>
</dbReference>
<comment type="catalytic activity">
    <reaction evidence="7">
        <text>prephenate + H(+) = 3-phenylpyruvate + CO2 + H2O</text>
        <dbReference type="Rhea" id="RHEA:21648"/>
        <dbReference type="ChEBI" id="CHEBI:15377"/>
        <dbReference type="ChEBI" id="CHEBI:15378"/>
        <dbReference type="ChEBI" id="CHEBI:16526"/>
        <dbReference type="ChEBI" id="CHEBI:18005"/>
        <dbReference type="ChEBI" id="CHEBI:29934"/>
        <dbReference type="EC" id="4.2.1.51"/>
    </reaction>
</comment>
<dbReference type="CDD" id="cd13631">
    <property type="entry name" value="PBP2_Ct-PDT_like"/>
    <property type="match status" value="1"/>
</dbReference>
<dbReference type="STRING" id="488538.SAR116_1488"/>
<evidence type="ECO:0000256" key="3">
    <source>
        <dbReference type="ARBA" id="ARBA00022605"/>
    </source>
</evidence>
<accession>D5BTY4</accession>
<dbReference type="InterPro" id="IPR001086">
    <property type="entry name" value="Preph_deHydtase"/>
</dbReference>
<keyword evidence="4" id="KW-0057">Aromatic amino acid biosynthesis</keyword>
<dbReference type="GO" id="GO:0005737">
    <property type="term" value="C:cytoplasm"/>
    <property type="evidence" value="ECO:0007669"/>
    <property type="project" value="TreeGrafter"/>
</dbReference>
<dbReference type="UniPathway" id="UPA00121">
    <property type="reaction ID" value="UER00345"/>
</dbReference>
<dbReference type="InterPro" id="IPR008242">
    <property type="entry name" value="Chor_mutase/pphenate_deHydtase"/>
</dbReference>
<evidence type="ECO:0000313" key="12">
    <source>
        <dbReference type="Proteomes" id="UP000007460"/>
    </source>
</evidence>
<dbReference type="PIRSF" id="PIRSF001500">
    <property type="entry name" value="Chor_mut_pdt_Ppr"/>
    <property type="match status" value="1"/>
</dbReference>
<evidence type="ECO:0000256" key="2">
    <source>
        <dbReference type="ARBA" id="ARBA00013147"/>
    </source>
</evidence>
<feature type="domain" description="Prephenate dehydratase" evidence="9">
    <location>
        <begin position="12"/>
        <end position="187"/>
    </location>
</feature>
<gene>
    <name evidence="11" type="ordered locus">SAR116_1488</name>
</gene>
<dbReference type="CDD" id="cd04905">
    <property type="entry name" value="ACT_CM-PDT"/>
    <property type="match status" value="1"/>
</dbReference>
<dbReference type="InterPro" id="IPR045865">
    <property type="entry name" value="ACT-like_dom_sf"/>
</dbReference>
<dbReference type="PROSITE" id="PS51171">
    <property type="entry name" value="PREPHENATE_DEHYDR_3"/>
    <property type="match status" value="1"/>
</dbReference>
<evidence type="ECO:0000256" key="5">
    <source>
        <dbReference type="ARBA" id="ARBA00023222"/>
    </source>
</evidence>
<dbReference type="Gene3D" id="3.40.190.10">
    <property type="entry name" value="Periplasmic binding protein-like II"/>
    <property type="match status" value="2"/>
</dbReference>
<comment type="pathway">
    <text evidence="1">Amino-acid biosynthesis; L-phenylalanine biosynthesis; phenylpyruvate from prephenate: step 1/1.</text>
</comment>
<feature type="site" description="Essential for prephenate dehydratase activity" evidence="8">
    <location>
        <position position="180"/>
    </location>
</feature>
<dbReference type="SUPFAM" id="SSF53850">
    <property type="entry name" value="Periplasmic binding protein-like II"/>
    <property type="match status" value="1"/>
</dbReference>
<dbReference type="AlphaFoldDB" id="D5BTY4"/>
<keyword evidence="12" id="KW-1185">Reference proteome</keyword>
<dbReference type="PROSITE" id="PS51671">
    <property type="entry name" value="ACT"/>
    <property type="match status" value="1"/>
</dbReference>
<name>D5BTY4_PUNMI</name>
<dbReference type="PANTHER" id="PTHR21022">
    <property type="entry name" value="PREPHENATE DEHYDRATASE P PROTEIN"/>
    <property type="match status" value="1"/>
</dbReference>
<keyword evidence="6 11" id="KW-0456">Lyase</keyword>
<evidence type="ECO:0000256" key="8">
    <source>
        <dbReference type="PIRSR" id="PIRSR001500-2"/>
    </source>
</evidence>
<dbReference type="PROSITE" id="PS00857">
    <property type="entry name" value="PREPHENATE_DEHYDR_1"/>
    <property type="match status" value="1"/>
</dbReference>